<gene>
    <name evidence="2" type="ORF">NDU88_011771</name>
</gene>
<proteinExistence type="predicted"/>
<dbReference type="AlphaFoldDB" id="A0AAV7QZQ6"/>
<comment type="caution">
    <text evidence="2">The sequence shown here is derived from an EMBL/GenBank/DDBJ whole genome shotgun (WGS) entry which is preliminary data.</text>
</comment>
<evidence type="ECO:0000313" key="3">
    <source>
        <dbReference type="Proteomes" id="UP001066276"/>
    </source>
</evidence>
<feature type="region of interest" description="Disordered" evidence="1">
    <location>
        <begin position="53"/>
        <end position="73"/>
    </location>
</feature>
<feature type="region of interest" description="Disordered" evidence="1">
    <location>
        <begin position="1"/>
        <end position="24"/>
    </location>
</feature>
<sequence>MVPQGWGASGRSAGRWLRAQPRQHTATRRIVVSAMTRRWTSWNFWRLPALRVPVTNTTPTAPNASQSDSAVDG</sequence>
<evidence type="ECO:0000313" key="2">
    <source>
        <dbReference type="EMBL" id="KAJ1145485.1"/>
    </source>
</evidence>
<dbReference type="EMBL" id="JANPWB010000010">
    <property type="protein sequence ID" value="KAJ1145485.1"/>
    <property type="molecule type" value="Genomic_DNA"/>
</dbReference>
<organism evidence="2 3">
    <name type="scientific">Pleurodeles waltl</name>
    <name type="common">Iberian ribbed newt</name>
    <dbReference type="NCBI Taxonomy" id="8319"/>
    <lineage>
        <taxon>Eukaryota</taxon>
        <taxon>Metazoa</taxon>
        <taxon>Chordata</taxon>
        <taxon>Craniata</taxon>
        <taxon>Vertebrata</taxon>
        <taxon>Euteleostomi</taxon>
        <taxon>Amphibia</taxon>
        <taxon>Batrachia</taxon>
        <taxon>Caudata</taxon>
        <taxon>Salamandroidea</taxon>
        <taxon>Salamandridae</taxon>
        <taxon>Pleurodelinae</taxon>
        <taxon>Pleurodeles</taxon>
    </lineage>
</organism>
<reference evidence="2" key="1">
    <citation type="journal article" date="2022" name="bioRxiv">
        <title>Sequencing and chromosome-scale assembly of the giantPleurodeles waltlgenome.</title>
        <authorList>
            <person name="Brown T."/>
            <person name="Elewa A."/>
            <person name="Iarovenko S."/>
            <person name="Subramanian E."/>
            <person name="Araus A.J."/>
            <person name="Petzold A."/>
            <person name="Susuki M."/>
            <person name="Suzuki K.-i.T."/>
            <person name="Hayashi T."/>
            <person name="Toyoda A."/>
            <person name="Oliveira C."/>
            <person name="Osipova E."/>
            <person name="Leigh N.D."/>
            <person name="Simon A."/>
            <person name="Yun M.H."/>
        </authorList>
    </citation>
    <scope>NUCLEOTIDE SEQUENCE</scope>
    <source>
        <strain evidence="2">20211129_DDA</strain>
        <tissue evidence="2">Liver</tissue>
    </source>
</reference>
<protein>
    <submittedName>
        <fullName evidence="2">Uncharacterized protein</fullName>
    </submittedName>
</protein>
<evidence type="ECO:0000256" key="1">
    <source>
        <dbReference type="SAM" id="MobiDB-lite"/>
    </source>
</evidence>
<accession>A0AAV7QZQ6</accession>
<feature type="compositionally biased region" description="Low complexity" evidence="1">
    <location>
        <begin position="53"/>
        <end position="64"/>
    </location>
</feature>
<dbReference type="Proteomes" id="UP001066276">
    <property type="component" value="Chromosome 6"/>
</dbReference>
<keyword evidence="3" id="KW-1185">Reference proteome</keyword>
<name>A0AAV7QZQ6_PLEWA</name>